<gene>
    <name evidence="2" type="ORF">MKY91_07065</name>
</gene>
<dbReference type="InterPro" id="IPR018672">
    <property type="entry name" value="DUF2140"/>
</dbReference>
<evidence type="ECO:0000313" key="3">
    <source>
        <dbReference type="Proteomes" id="UP001418796"/>
    </source>
</evidence>
<sequence length="194" mass="21976">MIKNKWKVAFVVLAVTVVIAVIALFISLRSILPEAEEVPYTESERTNEQGLVEIHSTKAQLNELILEATSEFQEETPYTVELLSDTVEFQSTFRLLGQSIPITINFDPEVAANGDLLLQADSLSFGFLTIPSEQAMQLVKSHTELPDWIVVHPSDSLIEVQLTNARFDDLYSFRVIDFDLARDEIQVEMFINRD</sequence>
<keyword evidence="1" id="KW-0812">Transmembrane</keyword>
<accession>A0ABU9VI50</accession>
<keyword evidence="1" id="KW-0472">Membrane</keyword>
<dbReference type="Proteomes" id="UP001418796">
    <property type="component" value="Unassembled WGS sequence"/>
</dbReference>
<keyword evidence="1" id="KW-1133">Transmembrane helix</keyword>
<evidence type="ECO:0000256" key="1">
    <source>
        <dbReference type="SAM" id="Phobius"/>
    </source>
</evidence>
<dbReference type="Pfam" id="PF09911">
    <property type="entry name" value="DUF2140"/>
    <property type="match status" value="1"/>
</dbReference>
<protein>
    <submittedName>
        <fullName evidence="2">YpmS family protein</fullName>
    </submittedName>
</protein>
<proteinExistence type="predicted"/>
<dbReference type="EMBL" id="JBCITK010000001">
    <property type="protein sequence ID" value="MEN0642903.1"/>
    <property type="molecule type" value="Genomic_DNA"/>
</dbReference>
<comment type="caution">
    <text evidence="2">The sequence shown here is derived from an EMBL/GenBank/DDBJ whole genome shotgun (WGS) entry which is preliminary data.</text>
</comment>
<organism evidence="2 3">
    <name type="scientific">Alkalicoccobacillus gibsonii</name>
    <dbReference type="NCBI Taxonomy" id="79881"/>
    <lineage>
        <taxon>Bacteria</taxon>
        <taxon>Bacillati</taxon>
        <taxon>Bacillota</taxon>
        <taxon>Bacilli</taxon>
        <taxon>Bacillales</taxon>
        <taxon>Bacillaceae</taxon>
        <taxon>Alkalicoccobacillus</taxon>
    </lineage>
</organism>
<evidence type="ECO:0000313" key="2">
    <source>
        <dbReference type="EMBL" id="MEN0642903.1"/>
    </source>
</evidence>
<dbReference type="RefSeq" id="WP_343129921.1">
    <property type="nucleotide sequence ID" value="NZ_JBCITK010000001.1"/>
</dbReference>
<keyword evidence="3" id="KW-1185">Reference proteome</keyword>
<reference evidence="2 3" key="1">
    <citation type="submission" date="2024-03" db="EMBL/GenBank/DDBJ databases">
        <title>Bacilli Hybrid Assemblies.</title>
        <authorList>
            <person name="Kovac J."/>
        </authorList>
    </citation>
    <scope>NUCLEOTIDE SEQUENCE [LARGE SCALE GENOMIC DNA]</scope>
    <source>
        <strain evidence="2 3">FSL R7-0666</strain>
    </source>
</reference>
<name>A0ABU9VI50_9BACI</name>
<feature type="transmembrane region" description="Helical" evidence="1">
    <location>
        <begin position="6"/>
        <end position="26"/>
    </location>
</feature>